<organism evidence="1 2">
    <name type="scientific">Brevibacterium celere</name>
    <dbReference type="NCBI Taxonomy" id="225845"/>
    <lineage>
        <taxon>Bacteria</taxon>
        <taxon>Bacillati</taxon>
        <taxon>Actinomycetota</taxon>
        <taxon>Actinomycetes</taxon>
        <taxon>Micrococcales</taxon>
        <taxon>Brevibacteriaceae</taxon>
        <taxon>Brevibacterium</taxon>
    </lineage>
</organism>
<evidence type="ECO:0000313" key="2">
    <source>
        <dbReference type="Proteomes" id="UP000253509"/>
    </source>
</evidence>
<evidence type="ECO:0008006" key="3">
    <source>
        <dbReference type="Google" id="ProtNLM"/>
    </source>
</evidence>
<gene>
    <name evidence="1" type="ORF">DFO65_11132</name>
</gene>
<name>A0A366IEF6_9MICO</name>
<reference evidence="1 2" key="1">
    <citation type="submission" date="2018-06" db="EMBL/GenBank/DDBJ databases">
        <title>Freshwater and sediment microbial communities from various areas in North America, analyzing microbe dynamics in response to fracking.</title>
        <authorList>
            <person name="Lamendella R."/>
        </authorList>
    </citation>
    <scope>NUCLEOTIDE SEQUENCE [LARGE SCALE GENOMIC DNA]</scope>
    <source>
        <strain evidence="1 2">3b_TX</strain>
    </source>
</reference>
<dbReference type="EMBL" id="QNSB01000011">
    <property type="protein sequence ID" value="RBP69672.1"/>
    <property type="molecule type" value="Genomic_DNA"/>
</dbReference>
<protein>
    <recommendedName>
        <fullName evidence="3">DUF559 domain-containing protein</fullName>
    </recommendedName>
</protein>
<sequence>MYNIVRTAELSACGIDSRVIRSALSCCLLRLSYGVFTIVSRCQDFRHSRIAALITDDEWITRSIEHRAREGGGVDFDYLGTVEKLRIASYPHYRDGDVICGTSAAVIHELPMRRLPRGPITIAHPSARRKSEVISRTTREIPQEDIVHVGKMVLTSPVRTSFDLIAILGEAEAFAALEHTLRRAVFGADPEIGRCGYPPDTSEWAAEKRERLFRPCLERLPTRRRRALRLLEHAGPLSESYAESRCSYDLLMLGLREFEQQVEIYDGRQRLARVDFLHRGSKTILMVDGAGKYVLNGFPLMRRESDQHNRLLALGYRIVRFSFDDVIDLEAFATKLFMQAPHLRQWQRP</sequence>
<dbReference type="Proteomes" id="UP000253509">
    <property type="component" value="Unassembled WGS sequence"/>
</dbReference>
<comment type="caution">
    <text evidence="1">The sequence shown here is derived from an EMBL/GenBank/DDBJ whole genome shotgun (WGS) entry which is preliminary data.</text>
</comment>
<keyword evidence="2" id="KW-1185">Reference proteome</keyword>
<accession>A0A366IEF6</accession>
<dbReference type="RefSeq" id="WP_113905075.1">
    <property type="nucleotide sequence ID" value="NZ_QNSB01000011.1"/>
</dbReference>
<proteinExistence type="predicted"/>
<dbReference type="AlphaFoldDB" id="A0A366IEF6"/>
<evidence type="ECO:0000313" key="1">
    <source>
        <dbReference type="EMBL" id="RBP69672.1"/>
    </source>
</evidence>